<dbReference type="SUPFAM" id="SSF81342">
    <property type="entry name" value="Transmembrane di-heme cytochromes"/>
    <property type="match status" value="1"/>
</dbReference>
<reference evidence="8 9" key="1">
    <citation type="submission" date="2021-08" db="EMBL/GenBank/DDBJ databases">
        <title>Caldovatus sediminis gen. nov., sp. nov., a moderately thermophilic bacterium isolated from a hot spring.</title>
        <authorList>
            <person name="Hu C.-J."/>
            <person name="Li W.-J."/>
            <person name="Xian W.-D."/>
        </authorList>
    </citation>
    <scope>NUCLEOTIDE SEQUENCE [LARGE SCALE GENOMIC DNA]</scope>
    <source>
        <strain evidence="8 9">SYSU G05006</strain>
    </source>
</reference>
<evidence type="ECO:0000256" key="2">
    <source>
        <dbReference type="ARBA" id="ARBA00022475"/>
    </source>
</evidence>
<dbReference type="PANTHER" id="PTHR30485">
    <property type="entry name" value="NI/FE-HYDROGENASE 1 B-TYPE CYTOCHROME SUBUNIT"/>
    <property type="match status" value="1"/>
</dbReference>
<sequence>MPDDDARGTPRPSEATVRIRIWDGWVRLCHWALAALVAFSYGTARTGRMDWHLVSGHAILALVLFRIAWGFVGSETARFGTFLRSPSAALRHLARLPRREPDTGIGHNPAGGWMVVAMLALLLAQAATGLFADDEILTRGPLAQFVSERWVHRMTGLHQRLVNVLLAAVALHLLAVIAYAVLKRQDLVRPMLTGAKTLPAEAPAAQCPPRLGSPALGAALLGAAAAVSWLLWRLG</sequence>
<evidence type="ECO:0000259" key="7">
    <source>
        <dbReference type="Pfam" id="PF01292"/>
    </source>
</evidence>
<keyword evidence="4 6" id="KW-1133">Transmembrane helix</keyword>
<feature type="transmembrane region" description="Helical" evidence="6">
    <location>
        <begin position="110"/>
        <end position="132"/>
    </location>
</feature>
<evidence type="ECO:0000256" key="1">
    <source>
        <dbReference type="ARBA" id="ARBA00004651"/>
    </source>
</evidence>
<dbReference type="InterPro" id="IPR016174">
    <property type="entry name" value="Di-haem_cyt_TM"/>
</dbReference>
<dbReference type="EMBL" id="JAHZUY010000003">
    <property type="protein sequence ID" value="MBW8268370.1"/>
    <property type="molecule type" value="Genomic_DNA"/>
</dbReference>
<feature type="transmembrane region" description="Helical" evidence="6">
    <location>
        <begin position="161"/>
        <end position="182"/>
    </location>
</feature>
<evidence type="ECO:0000256" key="4">
    <source>
        <dbReference type="ARBA" id="ARBA00022989"/>
    </source>
</evidence>
<accession>A0ABS7EYC9</accession>
<evidence type="ECO:0000256" key="3">
    <source>
        <dbReference type="ARBA" id="ARBA00022692"/>
    </source>
</evidence>
<organism evidence="8 9">
    <name type="scientific">Caldovatus aquaticus</name>
    <dbReference type="NCBI Taxonomy" id="2865671"/>
    <lineage>
        <taxon>Bacteria</taxon>
        <taxon>Pseudomonadati</taxon>
        <taxon>Pseudomonadota</taxon>
        <taxon>Alphaproteobacteria</taxon>
        <taxon>Acetobacterales</taxon>
        <taxon>Roseomonadaceae</taxon>
        <taxon>Caldovatus</taxon>
    </lineage>
</organism>
<dbReference type="Pfam" id="PF01292">
    <property type="entry name" value="Ni_hydr_CYTB"/>
    <property type="match status" value="1"/>
</dbReference>
<evidence type="ECO:0000313" key="9">
    <source>
        <dbReference type="Proteomes" id="UP001519924"/>
    </source>
</evidence>
<name>A0ABS7EYC9_9PROT</name>
<protein>
    <submittedName>
        <fullName evidence="8">Cytochrome b/b6 domain-containing protein</fullName>
    </submittedName>
</protein>
<feature type="transmembrane region" description="Helical" evidence="6">
    <location>
        <begin position="51"/>
        <end position="72"/>
    </location>
</feature>
<feature type="domain" description="Cytochrome b561 bacterial/Ni-hydrogenase" evidence="7">
    <location>
        <begin position="22"/>
        <end position="194"/>
    </location>
</feature>
<evidence type="ECO:0000313" key="8">
    <source>
        <dbReference type="EMBL" id="MBW8268370.1"/>
    </source>
</evidence>
<dbReference type="RefSeq" id="WP_220115868.1">
    <property type="nucleotide sequence ID" value="NZ_JAHZUY010000003.1"/>
</dbReference>
<keyword evidence="5 6" id="KW-0472">Membrane</keyword>
<keyword evidence="9" id="KW-1185">Reference proteome</keyword>
<keyword evidence="2" id="KW-1003">Cell membrane</keyword>
<evidence type="ECO:0000256" key="6">
    <source>
        <dbReference type="SAM" id="Phobius"/>
    </source>
</evidence>
<gene>
    <name evidence="8" type="ORF">K1J50_02610</name>
</gene>
<evidence type="ECO:0000256" key="5">
    <source>
        <dbReference type="ARBA" id="ARBA00023136"/>
    </source>
</evidence>
<keyword evidence="3 6" id="KW-0812">Transmembrane</keyword>
<dbReference type="Proteomes" id="UP001519924">
    <property type="component" value="Unassembled WGS sequence"/>
</dbReference>
<comment type="subcellular location">
    <subcellularLocation>
        <location evidence="1">Cell membrane</location>
        <topology evidence="1">Multi-pass membrane protein</topology>
    </subcellularLocation>
</comment>
<dbReference type="InterPro" id="IPR011577">
    <property type="entry name" value="Cyt_b561_bac/Ni-Hgenase"/>
</dbReference>
<dbReference type="InterPro" id="IPR051542">
    <property type="entry name" value="Hydrogenase_cytochrome"/>
</dbReference>
<feature type="transmembrane region" description="Helical" evidence="6">
    <location>
        <begin position="215"/>
        <end position="232"/>
    </location>
</feature>
<dbReference type="PANTHER" id="PTHR30485:SF2">
    <property type="entry name" value="BLL0597 PROTEIN"/>
    <property type="match status" value="1"/>
</dbReference>
<proteinExistence type="predicted"/>
<comment type="caution">
    <text evidence="8">The sequence shown here is derived from an EMBL/GenBank/DDBJ whole genome shotgun (WGS) entry which is preliminary data.</text>
</comment>
<dbReference type="Gene3D" id="1.20.950.20">
    <property type="entry name" value="Transmembrane di-heme cytochromes, Chain C"/>
    <property type="match status" value="1"/>
</dbReference>